<accession>A0ABU9IP08</accession>
<dbReference type="RefSeq" id="WP_341692149.1">
    <property type="nucleotide sequence ID" value="NZ_JBBYHS010000009.1"/>
</dbReference>
<name>A0ABU9IP08_9FLAO</name>
<protein>
    <submittedName>
        <fullName evidence="1">Uncharacterized protein</fullName>
    </submittedName>
</protein>
<organism evidence="1 2">
    <name type="scientific">Flavobacterium calami</name>
    <dbReference type="NCBI Taxonomy" id="3139144"/>
    <lineage>
        <taxon>Bacteria</taxon>
        <taxon>Pseudomonadati</taxon>
        <taxon>Bacteroidota</taxon>
        <taxon>Flavobacteriia</taxon>
        <taxon>Flavobacteriales</taxon>
        <taxon>Flavobacteriaceae</taxon>
        <taxon>Flavobacterium</taxon>
    </lineage>
</organism>
<comment type="caution">
    <text evidence="1">The sequence shown here is derived from an EMBL/GenBank/DDBJ whole genome shotgun (WGS) entry which is preliminary data.</text>
</comment>
<proteinExistence type="predicted"/>
<keyword evidence="2" id="KW-1185">Reference proteome</keyword>
<evidence type="ECO:0000313" key="2">
    <source>
        <dbReference type="Proteomes" id="UP001485226"/>
    </source>
</evidence>
<dbReference type="EMBL" id="JBBYHS010000009">
    <property type="protein sequence ID" value="MEL1254121.1"/>
    <property type="molecule type" value="Genomic_DNA"/>
</dbReference>
<dbReference type="Proteomes" id="UP001485226">
    <property type="component" value="Unassembled WGS sequence"/>
</dbReference>
<evidence type="ECO:0000313" key="1">
    <source>
        <dbReference type="EMBL" id="MEL1254121.1"/>
    </source>
</evidence>
<reference evidence="1 2" key="1">
    <citation type="submission" date="2024-04" db="EMBL/GenBank/DDBJ databases">
        <title>Flavobacterium sp. DGU38 16S ribosomal RNA gene Genome sequencing and assembly.</title>
        <authorList>
            <person name="Park S."/>
        </authorList>
    </citation>
    <scope>NUCLEOTIDE SEQUENCE [LARGE SCALE GENOMIC DNA]</scope>
    <source>
        <strain evidence="1 2">DGU38</strain>
    </source>
</reference>
<sequence>MDKVQFTRADLYNLVWKFPIAQIAKHYDISSISIKDACHKMQIPLPGSRQLLRLKNNKSSIPKLNEDYQGSNQIGILRKTYESRLRRIANLTPLLKLIKTIEDDPHAPVHVPKRISRPSAVIRKTQSYWQNKESSSWNQNDLKEVLYLNVEIKNIPRALLFMDALIKLLQYRGHSFEKNTDKTGVVLIHKEIEIEIDLREGLKRIPPKIFQETSQYISTGVLIVQIRKDSYKKEWRDGRSSLESSLVSIVANLELIAAEEKQWREDCGINSGES</sequence>
<gene>
    <name evidence="1" type="ORF">AAEO57_10065</name>
</gene>